<evidence type="ECO:0008006" key="3">
    <source>
        <dbReference type="Google" id="ProtNLM"/>
    </source>
</evidence>
<dbReference type="Proteomes" id="UP000324800">
    <property type="component" value="Unassembled WGS sequence"/>
</dbReference>
<gene>
    <name evidence="1" type="ORF">EZS28_021799</name>
</gene>
<protein>
    <recommendedName>
        <fullName evidence="3">SPRY domain-containing protein</fullName>
    </recommendedName>
</protein>
<sequence>MITQTPLVIDSTKEDKTSELFNPDTTGQYIRIERVDGLNRKAVALQVKEVVIPLNKEITKGIHSVSARFEKSNKYGSANADVGIAKESFVITCPCNIDAEENYKSLLYYFGSTGKVYCKDRKIEPNSKFSDDQLITMELNADLGTLHFFVDGIQQPAFVSGIKESVKFYYLLYQKDSSVTIVSVKQLSAPTIKKLANERAIYW</sequence>
<evidence type="ECO:0000313" key="2">
    <source>
        <dbReference type="Proteomes" id="UP000324800"/>
    </source>
</evidence>
<dbReference type="AlphaFoldDB" id="A0A5J4VKD8"/>
<name>A0A5J4VKD8_9EUKA</name>
<dbReference type="EMBL" id="SNRW01006649">
    <property type="protein sequence ID" value="KAA6382673.1"/>
    <property type="molecule type" value="Genomic_DNA"/>
</dbReference>
<evidence type="ECO:0000313" key="1">
    <source>
        <dbReference type="EMBL" id="KAA6382673.1"/>
    </source>
</evidence>
<comment type="caution">
    <text evidence="1">The sequence shown here is derived from an EMBL/GenBank/DDBJ whole genome shotgun (WGS) entry which is preliminary data.</text>
</comment>
<proteinExistence type="predicted"/>
<dbReference type="OrthoDB" id="2329056at2759"/>
<dbReference type="InterPro" id="IPR043136">
    <property type="entry name" value="B30.2/SPRY_sf"/>
</dbReference>
<organism evidence="1 2">
    <name type="scientific">Streblomastix strix</name>
    <dbReference type="NCBI Taxonomy" id="222440"/>
    <lineage>
        <taxon>Eukaryota</taxon>
        <taxon>Metamonada</taxon>
        <taxon>Preaxostyla</taxon>
        <taxon>Oxymonadida</taxon>
        <taxon>Streblomastigidae</taxon>
        <taxon>Streblomastix</taxon>
    </lineage>
</organism>
<dbReference type="Gene3D" id="2.60.120.920">
    <property type="match status" value="1"/>
</dbReference>
<accession>A0A5J4VKD8</accession>
<reference evidence="1 2" key="1">
    <citation type="submission" date="2019-03" db="EMBL/GenBank/DDBJ databases">
        <title>Single cell metagenomics reveals metabolic interactions within the superorganism composed of flagellate Streblomastix strix and complex community of Bacteroidetes bacteria on its surface.</title>
        <authorList>
            <person name="Treitli S.C."/>
            <person name="Kolisko M."/>
            <person name="Husnik F."/>
            <person name="Keeling P."/>
            <person name="Hampl V."/>
        </authorList>
    </citation>
    <scope>NUCLEOTIDE SEQUENCE [LARGE SCALE GENOMIC DNA]</scope>
    <source>
        <strain evidence="1">ST1C</strain>
    </source>
</reference>